<evidence type="ECO:0000313" key="6">
    <source>
        <dbReference type="EMBL" id="RHY81848.1"/>
    </source>
</evidence>
<name>A0A397BMF9_APHAT</name>
<gene>
    <name evidence="2" type="ORF">DYB25_009332</name>
    <name evidence="7" type="ORF">DYB26_007253</name>
    <name evidence="3" type="ORF">DYB30_011617</name>
    <name evidence="6" type="ORF">DYB31_005723</name>
    <name evidence="5" type="ORF">DYB34_013186</name>
    <name evidence="4" type="ORF">DYB38_011265</name>
</gene>
<protein>
    <recommendedName>
        <fullName evidence="1">DDHD domain-containing protein</fullName>
    </recommendedName>
</protein>
<dbReference type="PROSITE" id="PS51043">
    <property type="entry name" value="DDHD"/>
    <property type="match status" value="1"/>
</dbReference>
<dbReference type="InterPro" id="IPR004177">
    <property type="entry name" value="DDHD_dom"/>
</dbReference>
<dbReference type="EMBL" id="QUTA01003702">
    <property type="protein sequence ID" value="RHY22520.1"/>
    <property type="molecule type" value="Genomic_DNA"/>
</dbReference>
<dbReference type="EMBL" id="QUTE01022635">
    <property type="protein sequence ID" value="RHY81848.1"/>
    <property type="molecule type" value="Genomic_DNA"/>
</dbReference>
<dbReference type="GO" id="GO:0046872">
    <property type="term" value="F:metal ion binding"/>
    <property type="evidence" value="ECO:0007669"/>
    <property type="project" value="InterPro"/>
</dbReference>
<evidence type="ECO:0000313" key="9">
    <source>
        <dbReference type="Proteomes" id="UP000266196"/>
    </source>
</evidence>
<evidence type="ECO:0000313" key="12">
    <source>
        <dbReference type="Proteomes" id="UP000283543"/>
    </source>
</evidence>
<dbReference type="Proteomes" id="UP000266643">
    <property type="component" value="Unassembled WGS sequence"/>
</dbReference>
<evidence type="ECO:0000313" key="10">
    <source>
        <dbReference type="Proteomes" id="UP000266239"/>
    </source>
</evidence>
<dbReference type="PANTHER" id="PTHR23509">
    <property type="entry name" value="PA-PL1 PHOSPHOLIPASE FAMILY"/>
    <property type="match status" value="1"/>
</dbReference>
<dbReference type="AlphaFoldDB" id="A0A397BMF9"/>
<dbReference type="InterPro" id="IPR058055">
    <property type="entry name" value="PA-PLA1"/>
</dbReference>
<evidence type="ECO:0000313" key="7">
    <source>
        <dbReference type="EMBL" id="RHZ25852.1"/>
    </source>
</evidence>
<dbReference type="EMBL" id="QUTB01002450">
    <property type="protein sequence ID" value="RHY72654.1"/>
    <property type="molecule type" value="Genomic_DNA"/>
</dbReference>
<evidence type="ECO:0000313" key="8">
    <source>
        <dbReference type="Proteomes" id="UP000265716"/>
    </source>
</evidence>
<evidence type="ECO:0000313" key="3">
    <source>
        <dbReference type="EMBL" id="RHY69757.1"/>
    </source>
</evidence>
<dbReference type="VEuPathDB" id="FungiDB:H257_06356"/>
<feature type="domain" description="DDHD" evidence="1">
    <location>
        <begin position="51"/>
        <end position="154"/>
    </location>
</feature>
<evidence type="ECO:0000313" key="4">
    <source>
        <dbReference type="EMBL" id="RHY70515.1"/>
    </source>
</evidence>
<comment type="caution">
    <text evidence="2">The sequence shown here is derived from an EMBL/GenBank/DDBJ whole genome shotgun (WGS) entry which is preliminary data.</text>
</comment>
<dbReference type="EMBL" id="QUTC01003344">
    <property type="protein sequence ID" value="RHY70515.1"/>
    <property type="molecule type" value="Genomic_DNA"/>
</dbReference>
<evidence type="ECO:0000313" key="2">
    <source>
        <dbReference type="EMBL" id="RHY22520.1"/>
    </source>
</evidence>
<dbReference type="EMBL" id="QUTD01004097">
    <property type="protein sequence ID" value="RHY69757.1"/>
    <property type="molecule type" value="Genomic_DNA"/>
</dbReference>
<evidence type="ECO:0000313" key="11">
    <source>
        <dbReference type="Proteomes" id="UP000266643"/>
    </source>
</evidence>
<dbReference type="Proteomes" id="UP000286510">
    <property type="component" value="Unassembled WGS sequence"/>
</dbReference>
<sequence>MDIPLALEIQTIEWHDVLHTAAVDAAFDTLVPHGASQRVHFPYLVHHNTLMDLLYYSSPAYGQLVVGAVTTQMNTKYHRFLAHHIQCNYYLNFIHPSDPVAYRVEPLLCHSPTASPVSLSTVFDPKALHGMPFIDLYTRFRSSVSKPTSTMAAP</sequence>
<dbReference type="Proteomes" id="UP000265716">
    <property type="component" value="Unassembled WGS sequence"/>
</dbReference>
<evidence type="ECO:0000313" key="5">
    <source>
        <dbReference type="EMBL" id="RHY72654.1"/>
    </source>
</evidence>
<dbReference type="Proteomes" id="UP000283543">
    <property type="component" value="Unassembled WGS sequence"/>
</dbReference>
<dbReference type="GO" id="GO:0004620">
    <property type="term" value="F:phospholipase activity"/>
    <property type="evidence" value="ECO:0007669"/>
    <property type="project" value="TreeGrafter"/>
</dbReference>
<dbReference type="Pfam" id="PF02862">
    <property type="entry name" value="DDHD"/>
    <property type="match status" value="1"/>
</dbReference>
<reference evidence="8 9" key="1">
    <citation type="submission" date="2018-08" db="EMBL/GenBank/DDBJ databases">
        <title>Aphanomyces genome sequencing and annotation.</title>
        <authorList>
            <person name="Minardi D."/>
            <person name="Oidtmann B."/>
            <person name="Van Der Giezen M."/>
            <person name="Studholme D.J."/>
        </authorList>
    </citation>
    <scope>NUCLEOTIDE SEQUENCE [LARGE SCALE GENOMIC DNA]</scope>
    <source>
        <strain evidence="6 9">197901</strain>
        <strain evidence="3 11">D2</strain>
        <strain evidence="7 13">FDL457</strain>
        <strain evidence="4 8">SA</strain>
        <strain evidence="5 12">Si</strain>
        <strain evidence="2 10">Yx</strain>
    </source>
</reference>
<dbReference type="GO" id="GO:0005737">
    <property type="term" value="C:cytoplasm"/>
    <property type="evidence" value="ECO:0007669"/>
    <property type="project" value="TreeGrafter"/>
</dbReference>
<dbReference type="EMBL" id="QUTF01012018">
    <property type="protein sequence ID" value="RHZ25852.1"/>
    <property type="molecule type" value="Genomic_DNA"/>
</dbReference>
<accession>A0A397BMF9</accession>
<evidence type="ECO:0000259" key="1">
    <source>
        <dbReference type="PROSITE" id="PS51043"/>
    </source>
</evidence>
<dbReference type="Proteomes" id="UP000266196">
    <property type="component" value="Unassembled WGS sequence"/>
</dbReference>
<organism evidence="2 10">
    <name type="scientific">Aphanomyces astaci</name>
    <name type="common">Crayfish plague agent</name>
    <dbReference type="NCBI Taxonomy" id="112090"/>
    <lineage>
        <taxon>Eukaryota</taxon>
        <taxon>Sar</taxon>
        <taxon>Stramenopiles</taxon>
        <taxon>Oomycota</taxon>
        <taxon>Saprolegniomycetes</taxon>
        <taxon>Saprolegniales</taxon>
        <taxon>Verrucalvaceae</taxon>
        <taxon>Aphanomyces</taxon>
    </lineage>
</organism>
<dbReference type="PANTHER" id="PTHR23509:SF10">
    <property type="entry name" value="LD21067P"/>
    <property type="match status" value="1"/>
</dbReference>
<evidence type="ECO:0000313" key="13">
    <source>
        <dbReference type="Proteomes" id="UP000286510"/>
    </source>
</evidence>
<dbReference type="Proteomes" id="UP000266239">
    <property type="component" value="Unassembled WGS sequence"/>
</dbReference>
<proteinExistence type="predicted"/>